<dbReference type="GO" id="GO:0006355">
    <property type="term" value="P:regulation of DNA-templated transcription"/>
    <property type="evidence" value="ECO:0007669"/>
    <property type="project" value="InterPro"/>
</dbReference>
<dbReference type="PROSITE" id="PS51063">
    <property type="entry name" value="HTH_CRP_2"/>
    <property type="match status" value="1"/>
</dbReference>
<dbReference type="SMART" id="SM00419">
    <property type="entry name" value="HTH_CRP"/>
    <property type="match status" value="1"/>
</dbReference>
<dbReference type="CDD" id="cd00038">
    <property type="entry name" value="CAP_ED"/>
    <property type="match status" value="1"/>
</dbReference>
<feature type="domain" description="Cyclic nucleotide-binding" evidence="4">
    <location>
        <begin position="13"/>
        <end position="85"/>
    </location>
</feature>
<sequence>MSYDVERVKKLDLFQGIKEKDLGGMMTCLGCQEKTFSKGEFISLESEEIKWIYVVLSGTVHMIKHDVWGNETILSVFGENQLFGETFAGSNDPVSSVSFYSARNTRVLSIPFHRIMHTCNMSCVFHHRIIENMVSLIADKNKQLMEKLEIVSQKTLRKKLLSYLSLQSQQNHGKSRFTIPMGRSELANYLNADRSALTRELTNMEKDGLISYEKNTFTLLR</sequence>
<evidence type="ECO:0000259" key="5">
    <source>
        <dbReference type="PROSITE" id="PS51063"/>
    </source>
</evidence>
<dbReference type="InterPro" id="IPR014710">
    <property type="entry name" value="RmlC-like_jellyroll"/>
</dbReference>
<evidence type="ECO:0000256" key="1">
    <source>
        <dbReference type="ARBA" id="ARBA00023015"/>
    </source>
</evidence>
<dbReference type="PROSITE" id="PS50042">
    <property type="entry name" value="CNMP_BINDING_3"/>
    <property type="match status" value="1"/>
</dbReference>
<dbReference type="Pfam" id="PF13545">
    <property type="entry name" value="HTH_Crp_2"/>
    <property type="match status" value="1"/>
</dbReference>
<dbReference type="InterPro" id="IPR000595">
    <property type="entry name" value="cNMP-bd_dom"/>
</dbReference>
<dbReference type="InterPro" id="IPR012318">
    <property type="entry name" value="HTH_CRP"/>
</dbReference>
<reference evidence="6" key="2">
    <citation type="journal article" date="2021" name="PeerJ">
        <title>Extensive microbial diversity within the chicken gut microbiome revealed by metagenomics and culture.</title>
        <authorList>
            <person name="Gilroy R."/>
            <person name="Ravi A."/>
            <person name="Getino M."/>
            <person name="Pursley I."/>
            <person name="Horton D.L."/>
            <person name="Alikhan N.F."/>
            <person name="Baker D."/>
            <person name="Gharbi K."/>
            <person name="Hall N."/>
            <person name="Watson M."/>
            <person name="Adriaenssens E.M."/>
            <person name="Foster-Nyarko E."/>
            <person name="Jarju S."/>
            <person name="Secka A."/>
            <person name="Antonio M."/>
            <person name="Oren A."/>
            <person name="Chaudhuri R.R."/>
            <person name="La Ragione R."/>
            <person name="Hildebrand F."/>
            <person name="Pallen M.J."/>
        </authorList>
    </citation>
    <scope>NUCLEOTIDE SEQUENCE</scope>
    <source>
        <strain evidence="6">ChiSjej4B22-8349</strain>
    </source>
</reference>
<dbReference type="SUPFAM" id="SSF46785">
    <property type="entry name" value="Winged helix' DNA-binding domain"/>
    <property type="match status" value="1"/>
</dbReference>
<evidence type="ECO:0000256" key="2">
    <source>
        <dbReference type="ARBA" id="ARBA00023125"/>
    </source>
</evidence>
<evidence type="ECO:0000256" key="3">
    <source>
        <dbReference type="ARBA" id="ARBA00023163"/>
    </source>
</evidence>
<dbReference type="GO" id="GO:0003677">
    <property type="term" value="F:DNA binding"/>
    <property type="evidence" value="ECO:0007669"/>
    <property type="project" value="UniProtKB-KW"/>
</dbReference>
<accession>A0A9D1STH9</accession>
<evidence type="ECO:0000259" key="4">
    <source>
        <dbReference type="PROSITE" id="PS50042"/>
    </source>
</evidence>
<dbReference type="Pfam" id="PF00027">
    <property type="entry name" value="cNMP_binding"/>
    <property type="match status" value="1"/>
</dbReference>
<evidence type="ECO:0000313" key="7">
    <source>
        <dbReference type="Proteomes" id="UP000824130"/>
    </source>
</evidence>
<dbReference type="InterPro" id="IPR018490">
    <property type="entry name" value="cNMP-bd_dom_sf"/>
</dbReference>
<dbReference type="InterPro" id="IPR036390">
    <property type="entry name" value="WH_DNA-bd_sf"/>
</dbReference>
<dbReference type="AlphaFoldDB" id="A0A9D1STH9"/>
<proteinExistence type="predicted"/>
<dbReference type="Proteomes" id="UP000824130">
    <property type="component" value="Unassembled WGS sequence"/>
</dbReference>
<organism evidence="6 7">
    <name type="scientific">Candidatus Allocopromorpha excrementipullorum</name>
    <dbReference type="NCBI Taxonomy" id="2840743"/>
    <lineage>
        <taxon>Bacteria</taxon>
        <taxon>Bacillati</taxon>
        <taxon>Bacillota</taxon>
        <taxon>Clostridia</taxon>
        <taxon>Eubacteriales</taxon>
        <taxon>Eubacteriaceae</taxon>
        <taxon>Eubacteriaceae incertae sedis</taxon>
        <taxon>Candidatus Allocopromorpha</taxon>
    </lineage>
</organism>
<comment type="caution">
    <text evidence="6">The sequence shown here is derived from an EMBL/GenBank/DDBJ whole genome shotgun (WGS) entry which is preliminary data.</text>
</comment>
<keyword evidence="3" id="KW-0804">Transcription</keyword>
<gene>
    <name evidence="6" type="ORF">IAD25_00685</name>
</gene>
<protein>
    <submittedName>
        <fullName evidence="6">Crp/Fnr family transcriptional regulator</fullName>
    </submittedName>
</protein>
<reference evidence="6" key="1">
    <citation type="submission" date="2020-10" db="EMBL/GenBank/DDBJ databases">
        <authorList>
            <person name="Gilroy R."/>
        </authorList>
    </citation>
    <scope>NUCLEOTIDE SEQUENCE</scope>
    <source>
        <strain evidence="6">ChiSjej4B22-8349</strain>
    </source>
</reference>
<keyword evidence="2" id="KW-0238">DNA-binding</keyword>
<feature type="domain" description="HTH crp-type" evidence="5">
    <location>
        <begin position="154"/>
        <end position="221"/>
    </location>
</feature>
<dbReference type="Gene3D" id="2.60.120.10">
    <property type="entry name" value="Jelly Rolls"/>
    <property type="match status" value="1"/>
</dbReference>
<keyword evidence="1" id="KW-0805">Transcription regulation</keyword>
<dbReference type="SUPFAM" id="SSF51206">
    <property type="entry name" value="cAMP-binding domain-like"/>
    <property type="match status" value="1"/>
</dbReference>
<dbReference type="EMBL" id="DVOB01000014">
    <property type="protein sequence ID" value="HIU95213.1"/>
    <property type="molecule type" value="Genomic_DNA"/>
</dbReference>
<evidence type="ECO:0000313" key="6">
    <source>
        <dbReference type="EMBL" id="HIU95213.1"/>
    </source>
</evidence>
<name>A0A9D1STH9_9FIRM</name>